<feature type="non-terminal residue" evidence="2">
    <location>
        <position position="1"/>
    </location>
</feature>
<feature type="region of interest" description="Disordered" evidence="1">
    <location>
        <begin position="280"/>
        <end position="316"/>
    </location>
</feature>
<proteinExistence type="predicted"/>
<feature type="compositionally biased region" description="Basic and acidic residues" evidence="1">
    <location>
        <begin position="300"/>
        <end position="313"/>
    </location>
</feature>
<accession>A0AAV5VMR2</accession>
<name>A0AAV5VMR2_9BILA</name>
<feature type="region of interest" description="Disordered" evidence="1">
    <location>
        <begin position="136"/>
        <end position="161"/>
    </location>
</feature>
<protein>
    <submittedName>
        <fullName evidence="2">Uncharacterized protein</fullName>
    </submittedName>
</protein>
<dbReference type="Proteomes" id="UP001432322">
    <property type="component" value="Unassembled WGS sequence"/>
</dbReference>
<organism evidence="2 3">
    <name type="scientific">Pristionchus fissidentatus</name>
    <dbReference type="NCBI Taxonomy" id="1538716"/>
    <lineage>
        <taxon>Eukaryota</taxon>
        <taxon>Metazoa</taxon>
        <taxon>Ecdysozoa</taxon>
        <taxon>Nematoda</taxon>
        <taxon>Chromadorea</taxon>
        <taxon>Rhabditida</taxon>
        <taxon>Rhabditina</taxon>
        <taxon>Diplogasteromorpha</taxon>
        <taxon>Diplogasteroidea</taxon>
        <taxon>Neodiplogasteridae</taxon>
        <taxon>Pristionchus</taxon>
    </lineage>
</organism>
<dbReference type="EMBL" id="BTSY01000003">
    <property type="protein sequence ID" value="GMT20673.1"/>
    <property type="molecule type" value="Genomic_DNA"/>
</dbReference>
<keyword evidence="3" id="KW-1185">Reference proteome</keyword>
<evidence type="ECO:0000313" key="2">
    <source>
        <dbReference type="EMBL" id="GMT20673.1"/>
    </source>
</evidence>
<comment type="caution">
    <text evidence="2">The sequence shown here is derived from an EMBL/GenBank/DDBJ whole genome shotgun (WGS) entry which is preliminary data.</text>
</comment>
<dbReference type="AlphaFoldDB" id="A0AAV5VMR2"/>
<evidence type="ECO:0000313" key="3">
    <source>
        <dbReference type="Proteomes" id="UP001432322"/>
    </source>
</evidence>
<sequence length="344" mass="40868">GGWRRRGRGLSGCGYSMADWGKRRKGARRTGRRGWSACMLKPHRRSLNYDPAGADYARELMEGPKERNRKERFVSAYSPSIPGWSKMGVGRRMRVLTMRRHAEGIARRNRESTRVRYAKWERMEQRVWMDGKLPRSTRALNPTVSKAEEGKRRQEEQERHAQLDRMLAEADLFDDLKALNISDSDCRPPRLGESKPPSVKIDVDAEWEKRGGRKRFNLQDMFTEEENQRIVKMQAHLDDYAKIVRQNKAVDETNKRRNERMEKEREYEDAKRDYWRRYHEKKRRGESVPPPPQPDPLQVQREERASMRRDANRKAKHWRAIHAKVLARSIDHLLDVRMIDTRRK</sequence>
<reference evidence="2" key="1">
    <citation type="submission" date="2023-10" db="EMBL/GenBank/DDBJ databases">
        <title>Genome assembly of Pristionchus species.</title>
        <authorList>
            <person name="Yoshida K."/>
            <person name="Sommer R.J."/>
        </authorList>
    </citation>
    <scope>NUCLEOTIDE SEQUENCE</scope>
    <source>
        <strain evidence="2">RS5133</strain>
    </source>
</reference>
<feature type="compositionally biased region" description="Basic and acidic residues" evidence="1">
    <location>
        <begin position="146"/>
        <end position="161"/>
    </location>
</feature>
<evidence type="ECO:0000256" key="1">
    <source>
        <dbReference type="SAM" id="MobiDB-lite"/>
    </source>
</evidence>
<gene>
    <name evidence="2" type="ORF">PFISCL1PPCAC_11970</name>
</gene>